<accession>A0A4Y2L1M2</accession>
<feature type="region of interest" description="Disordered" evidence="1">
    <location>
        <begin position="52"/>
        <end position="104"/>
    </location>
</feature>
<dbReference type="AlphaFoldDB" id="A0A4Y2L1M2"/>
<evidence type="ECO:0000313" key="3">
    <source>
        <dbReference type="Proteomes" id="UP000499080"/>
    </source>
</evidence>
<sequence>MTFCLIVGEVSFPWSDSSTATLMFHSDRGSFVHRGFHVDFEQVLCRRQGRQNRDELDQSVVPQNSTVRSASSSTSEWTSSLSSFDADWDDSKTTPRNSSVEYAA</sequence>
<comment type="caution">
    <text evidence="2">The sequence shown here is derived from an EMBL/GenBank/DDBJ whole genome shotgun (WGS) entry which is preliminary data.</text>
</comment>
<keyword evidence="3" id="KW-1185">Reference proteome</keyword>
<name>A0A4Y2L1M2_ARAVE</name>
<protein>
    <submittedName>
        <fullName evidence="2">Uncharacterized protein</fullName>
    </submittedName>
</protein>
<dbReference type="Proteomes" id="UP000499080">
    <property type="component" value="Unassembled WGS sequence"/>
</dbReference>
<evidence type="ECO:0000313" key="2">
    <source>
        <dbReference type="EMBL" id="GBN08422.1"/>
    </source>
</evidence>
<evidence type="ECO:0000256" key="1">
    <source>
        <dbReference type="SAM" id="MobiDB-lite"/>
    </source>
</evidence>
<gene>
    <name evidence="2" type="ORF">AVEN_84245_1</name>
</gene>
<feature type="compositionally biased region" description="Low complexity" evidence="1">
    <location>
        <begin position="65"/>
        <end position="83"/>
    </location>
</feature>
<organism evidence="2 3">
    <name type="scientific">Araneus ventricosus</name>
    <name type="common">Orbweaver spider</name>
    <name type="synonym">Epeira ventricosa</name>
    <dbReference type="NCBI Taxonomy" id="182803"/>
    <lineage>
        <taxon>Eukaryota</taxon>
        <taxon>Metazoa</taxon>
        <taxon>Ecdysozoa</taxon>
        <taxon>Arthropoda</taxon>
        <taxon>Chelicerata</taxon>
        <taxon>Arachnida</taxon>
        <taxon>Araneae</taxon>
        <taxon>Araneomorphae</taxon>
        <taxon>Entelegynae</taxon>
        <taxon>Araneoidea</taxon>
        <taxon>Araneidae</taxon>
        <taxon>Araneus</taxon>
    </lineage>
</organism>
<feature type="compositionally biased region" description="Polar residues" evidence="1">
    <location>
        <begin position="94"/>
        <end position="104"/>
    </location>
</feature>
<reference evidence="2 3" key="1">
    <citation type="journal article" date="2019" name="Sci. Rep.">
        <title>Orb-weaving spider Araneus ventricosus genome elucidates the spidroin gene catalogue.</title>
        <authorList>
            <person name="Kono N."/>
            <person name="Nakamura H."/>
            <person name="Ohtoshi R."/>
            <person name="Moran D.A.P."/>
            <person name="Shinohara A."/>
            <person name="Yoshida Y."/>
            <person name="Fujiwara M."/>
            <person name="Mori M."/>
            <person name="Tomita M."/>
            <person name="Arakawa K."/>
        </authorList>
    </citation>
    <scope>NUCLEOTIDE SEQUENCE [LARGE SCALE GENOMIC DNA]</scope>
</reference>
<proteinExistence type="predicted"/>
<dbReference type="EMBL" id="BGPR01005260">
    <property type="protein sequence ID" value="GBN08422.1"/>
    <property type="molecule type" value="Genomic_DNA"/>
</dbReference>